<dbReference type="RefSeq" id="WP_345921031.1">
    <property type="nucleotide sequence ID" value="NZ_JBDIVE010000011.1"/>
</dbReference>
<evidence type="ECO:0000256" key="8">
    <source>
        <dbReference type="ARBA" id="ARBA00038263"/>
    </source>
</evidence>
<dbReference type="InterPro" id="IPR052052">
    <property type="entry name" value="Polysaccharide_Lyase_9"/>
</dbReference>
<keyword evidence="7" id="KW-0456">Lyase</keyword>
<evidence type="ECO:0000259" key="11">
    <source>
        <dbReference type="Pfam" id="PF22842"/>
    </source>
</evidence>
<comment type="cofactor">
    <cofactor evidence="1">
        <name>Ca(2+)</name>
        <dbReference type="ChEBI" id="CHEBI:29108"/>
    </cofactor>
</comment>
<keyword evidence="13" id="KW-1185">Reference proteome</keyword>
<sequence length="281" mass="29435">MNTLFSKLLGTALLCVLPLATHAKVFFVSPSGSDTAAGTLAAPWKSLARAQQDVAAGDTVYLRGGTYSFTNTLRSCTSTSDTVAVISLSKSGTADQPIRYWAYENEKPVFDFSQVSANCKVVGIDISASWVYLKGIEIKGAHKTSSVSSEDCGVSISGQSNVLQNLDIHNVKGSAVRIKNGKKNLIEDCSQHHNYKDISTETPCSSSASSGGKHSVKDGSGNVFRNCSSWSNSVQDCKSSSSSSSRSSSSLSSKGKEHCASSSSSSVASSSSSSSSSIELY</sequence>
<dbReference type="Pfam" id="PF22842">
    <property type="entry name" value="Pel9A-like_beta_helix"/>
    <property type="match status" value="1"/>
</dbReference>
<feature type="compositionally biased region" description="Low complexity" evidence="9">
    <location>
        <begin position="239"/>
        <end position="253"/>
    </location>
</feature>
<feature type="signal peptide" evidence="10">
    <location>
        <begin position="1"/>
        <end position="23"/>
    </location>
</feature>
<dbReference type="SUPFAM" id="SSF51126">
    <property type="entry name" value="Pectin lyase-like"/>
    <property type="match status" value="1"/>
</dbReference>
<dbReference type="Proteomes" id="UP001410394">
    <property type="component" value="Unassembled WGS sequence"/>
</dbReference>
<keyword evidence="5 10" id="KW-0732">Signal</keyword>
<dbReference type="EMBL" id="JBDIVE010000011">
    <property type="protein sequence ID" value="MEN3070257.1"/>
    <property type="molecule type" value="Genomic_DNA"/>
</dbReference>
<feature type="chain" id="PRO_5047142835" description="Pel9A-like right handed beta-helix region domain-containing protein" evidence="10">
    <location>
        <begin position="24"/>
        <end position="281"/>
    </location>
</feature>
<dbReference type="PANTHER" id="PTHR40088:SF1">
    <property type="entry name" value="PECTATE LYASE PEL9"/>
    <property type="match status" value="1"/>
</dbReference>
<evidence type="ECO:0000256" key="9">
    <source>
        <dbReference type="SAM" id="MobiDB-lite"/>
    </source>
</evidence>
<keyword evidence="4" id="KW-0479">Metal-binding</keyword>
<reference evidence="12 13" key="1">
    <citation type="journal article" date="2018" name="Int. J. Syst. Evol. Microbiol.">
        <title>Uliginosibacterium sediminicola sp. nov., isolated from freshwater sediment.</title>
        <authorList>
            <person name="Hwang W.M."/>
            <person name="Kim S.M."/>
            <person name="Kang K."/>
            <person name="Ahn T.Y."/>
        </authorList>
    </citation>
    <scope>NUCLEOTIDE SEQUENCE [LARGE SCALE GENOMIC DNA]</scope>
    <source>
        <strain evidence="12 13">M1-21</strain>
    </source>
</reference>
<keyword evidence="3" id="KW-0964">Secreted</keyword>
<name>A0ABU9Z2W6_9RHOO</name>
<feature type="region of interest" description="Disordered" evidence="9">
    <location>
        <begin position="230"/>
        <end position="281"/>
    </location>
</feature>
<evidence type="ECO:0000313" key="12">
    <source>
        <dbReference type="EMBL" id="MEN3070257.1"/>
    </source>
</evidence>
<dbReference type="InterPro" id="IPR011050">
    <property type="entry name" value="Pectin_lyase_fold/virulence"/>
</dbReference>
<gene>
    <name evidence="12" type="ORF">ABDB84_17365</name>
</gene>
<comment type="caution">
    <text evidence="12">The sequence shown here is derived from an EMBL/GenBank/DDBJ whole genome shotgun (WGS) entry which is preliminary data.</text>
</comment>
<evidence type="ECO:0000313" key="13">
    <source>
        <dbReference type="Proteomes" id="UP001410394"/>
    </source>
</evidence>
<accession>A0ABU9Z2W6</accession>
<evidence type="ECO:0000256" key="1">
    <source>
        <dbReference type="ARBA" id="ARBA00001913"/>
    </source>
</evidence>
<feature type="domain" description="Pel9A-like right handed beta-helix region" evidence="11">
    <location>
        <begin position="17"/>
        <end position="234"/>
    </location>
</feature>
<dbReference type="PANTHER" id="PTHR40088">
    <property type="entry name" value="PECTATE LYASE (EUROFUNG)"/>
    <property type="match status" value="1"/>
</dbReference>
<evidence type="ECO:0000256" key="6">
    <source>
        <dbReference type="ARBA" id="ARBA00022837"/>
    </source>
</evidence>
<evidence type="ECO:0000256" key="10">
    <source>
        <dbReference type="SAM" id="SignalP"/>
    </source>
</evidence>
<organism evidence="12 13">
    <name type="scientific">Uliginosibacterium sediminicola</name>
    <dbReference type="NCBI Taxonomy" id="2024550"/>
    <lineage>
        <taxon>Bacteria</taxon>
        <taxon>Pseudomonadati</taxon>
        <taxon>Pseudomonadota</taxon>
        <taxon>Betaproteobacteria</taxon>
        <taxon>Rhodocyclales</taxon>
        <taxon>Zoogloeaceae</taxon>
        <taxon>Uliginosibacterium</taxon>
    </lineage>
</organism>
<comment type="subcellular location">
    <subcellularLocation>
        <location evidence="2">Secreted</location>
    </subcellularLocation>
</comment>
<evidence type="ECO:0000256" key="3">
    <source>
        <dbReference type="ARBA" id="ARBA00022525"/>
    </source>
</evidence>
<protein>
    <recommendedName>
        <fullName evidence="11">Pel9A-like right handed beta-helix region domain-containing protein</fullName>
    </recommendedName>
</protein>
<dbReference type="Gene3D" id="2.160.20.10">
    <property type="entry name" value="Single-stranded right-handed beta-helix, Pectin lyase-like"/>
    <property type="match status" value="1"/>
</dbReference>
<comment type="similarity">
    <text evidence="8">Belongs to the polysaccharide lyase 9 family.</text>
</comment>
<dbReference type="InterPro" id="IPR012334">
    <property type="entry name" value="Pectin_lyas_fold"/>
</dbReference>
<proteinExistence type="inferred from homology"/>
<feature type="compositionally biased region" description="Low complexity" evidence="9">
    <location>
        <begin position="260"/>
        <end position="281"/>
    </location>
</feature>
<evidence type="ECO:0000256" key="2">
    <source>
        <dbReference type="ARBA" id="ARBA00004613"/>
    </source>
</evidence>
<evidence type="ECO:0000256" key="4">
    <source>
        <dbReference type="ARBA" id="ARBA00022723"/>
    </source>
</evidence>
<dbReference type="InterPro" id="IPR053868">
    <property type="entry name" value="Pel9A-like_beta_helix"/>
</dbReference>
<evidence type="ECO:0000256" key="5">
    <source>
        <dbReference type="ARBA" id="ARBA00022729"/>
    </source>
</evidence>
<keyword evidence="6" id="KW-0106">Calcium</keyword>
<evidence type="ECO:0000256" key="7">
    <source>
        <dbReference type="ARBA" id="ARBA00023239"/>
    </source>
</evidence>